<organism evidence="1 2">
    <name type="scientific">Dreissena polymorpha</name>
    <name type="common">Zebra mussel</name>
    <name type="synonym">Mytilus polymorpha</name>
    <dbReference type="NCBI Taxonomy" id="45954"/>
    <lineage>
        <taxon>Eukaryota</taxon>
        <taxon>Metazoa</taxon>
        <taxon>Spiralia</taxon>
        <taxon>Lophotrochozoa</taxon>
        <taxon>Mollusca</taxon>
        <taxon>Bivalvia</taxon>
        <taxon>Autobranchia</taxon>
        <taxon>Heteroconchia</taxon>
        <taxon>Euheterodonta</taxon>
        <taxon>Imparidentia</taxon>
        <taxon>Neoheterodontei</taxon>
        <taxon>Myida</taxon>
        <taxon>Dreissenoidea</taxon>
        <taxon>Dreissenidae</taxon>
        <taxon>Dreissena</taxon>
    </lineage>
</organism>
<name>A0A9D4IZQ6_DREPO</name>
<sequence length="83" mass="9256">MFQPILASFPSASRSSAVRRRRMTGRQRAIMNGTVVHFRKAAQSVRVGALSPVRVFPDGNQHQHARQGATDLLPEPEMFHFGV</sequence>
<proteinExistence type="predicted"/>
<dbReference type="EMBL" id="JAIWYP010000008">
    <property type="protein sequence ID" value="KAH3790357.1"/>
    <property type="molecule type" value="Genomic_DNA"/>
</dbReference>
<comment type="caution">
    <text evidence="1">The sequence shown here is derived from an EMBL/GenBank/DDBJ whole genome shotgun (WGS) entry which is preliminary data.</text>
</comment>
<gene>
    <name evidence="1" type="ORF">DPMN_168555</name>
</gene>
<evidence type="ECO:0000313" key="2">
    <source>
        <dbReference type="Proteomes" id="UP000828390"/>
    </source>
</evidence>
<evidence type="ECO:0000313" key="1">
    <source>
        <dbReference type="EMBL" id="KAH3790357.1"/>
    </source>
</evidence>
<protein>
    <submittedName>
        <fullName evidence="1">Uncharacterized protein</fullName>
    </submittedName>
</protein>
<reference evidence="1" key="2">
    <citation type="submission" date="2020-11" db="EMBL/GenBank/DDBJ databases">
        <authorList>
            <person name="McCartney M.A."/>
            <person name="Auch B."/>
            <person name="Kono T."/>
            <person name="Mallez S."/>
            <person name="Becker A."/>
            <person name="Gohl D.M."/>
            <person name="Silverstein K.A.T."/>
            <person name="Koren S."/>
            <person name="Bechman K.B."/>
            <person name="Herman A."/>
            <person name="Abrahante J.E."/>
            <person name="Garbe J."/>
        </authorList>
    </citation>
    <scope>NUCLEOTIDE SEQUENCE</scope>
    <source>
        <strain evidence="1">Duluth1</strain>
        <tissue evidence="1">Whole animal</tissue>
    </source>
</reference>
<keyword evidence="2" id="KW-1185">Reference proteome</keyword>
<accession>A0A9D4IZQ6</accession>
<dbReference type="Proteomes" id="UP000828390">
    <property type="component" value="Unassembled WGS sequence"/>
</dbReference>
<dbReference type="AlphaFoldDB" id="A0A9D4IZQ6"/>
<reference evidence="1" key="1">
    <citation type="journal article" date="2019" name="bioRxiv">
        <title>The Genome of the Zebra Mussel, Dreissena polymorpha: A Resource for Invasive Species Research.</title>
        <authorList>
            <person name="McCartney M.A."/>
            <person name="Auch B."/>
            <person name="Kono T."/>
            <person name="Mallez S."/>
            <person name="Zhang Y."/>
            <person name="Obille A."/>
            <person name="Becker A."/>
            <person name="Abrahante J.E."/>
            <person name="Garbe J."/>
            <person name="Badalamenti J.P."/>
            <person name="Herman A."/>
            <person name="Mangelson H."/>
            <person name="Liachko I."/>
            <person name="Sullivan S."/>
            <person name="Sone E.D."/>
            <person name="Koren S."/>
            <person name="Silverstein K.A.T."/>
            <person name="Beckman K.B."/>
            <person name="Gohl D.M."/>
        </authorList>
    </citation>
    <scope>NUCLEOTIDE SEQUENCE</scope>
    <source>
        <strain evidence="1">Duluth1</strain>
        <tissue evidence="1">Whole animal</tissue>
    </source>
</reference>